<protein>
    <submittedName>
        <fullName evidence="1">Uncharacterized protein</fullName>
    </submittedName>
</protein>
<accession>A0AAP0KX16</accession>
<comment type="caution">
    <text evidence="1">The sequence shown here is derived from an EMBL/GenBank/DDBJ whole genome shotgun (WGS) entry which is preliminary data.</text>
</comment>
<proteinExistence type="predicted"/>
<name>A0AAP0KX16_9MAGN</name>
<evidence type="ECO:0000313" key="2">
    <source>
        <dbReference type="Proteomes" id="UP001420932"/>
    </source>
</evidence>
<reference evidence="1 2" key="1">
    <citation type="submission" date="2024-01" db="EMBL/GenBank/DDBJ databases">
        <title>Genome assemblies of Stephania.</title>
        <authorList>
            <person name="Yang L."/>
        </authorList>
    </citation>
    <scope>NUCLEOTIDE SEQUENCE [LARGE SCALE GENOMIC DNA]</scope>
    <source>
        <strain evidence="1">YNDBR</strain>
        <tissue evidence="1">Leaf</tissue>
    </source>
</reference>
<organism evidence="1 2">
    <name type="scientific">Stephania yunnanensis</name>
    <dbReference type="NCBI Taxonomy" id="152371"/>
    <lineage>
        <taxon>Eukaryota</taxon>
        <taxon>Viridiplantae</taxon>
        <taxon>Streptophyta</taxon>
        <taxon>Embryophyta</taxon>
        <taxon>Tracheophyta</taxon>
        <taxon>Spermatophyta</taxon>
        <taxon>Magnoliopsida</taxon>
        <taxon>Ranunculales</taxon>
        <taxon>Menispermaceae</taxon>
        <taxon>Menispermoideae</taxon>
        <taxon>Cissampelideae</taxon>
        <taxon>Stephania</taxon>
    </lineage>
</organism>
<dbReference type="Proteomes" id="UP001420932">
    <property type="component" value="Unassembled WGS sequence"/>
</dbReference>
<sequence length="269" mass="30122">MEVIVSFILMRQAECTSMEEVYHHLEQLFIDMLHFFLSQLPIAILKEVNESPVEAHEERARFVLKLLYKLKSLEDKIQWSFPEGYRLIRLMDTEGEGINDEAGNTENQNATPVDDYHEGGATTIQEFPDVEMGSQATETPVSVEKMGCGRGARTRVRACVRASPGPVDPTRVGPNRVKPTRFDRVRQTRRIKHVKKLFSSGLGPTSGHTQIKAARAQELLLHATGPGQLSSTLGLAPPNTSCSGFSIPYEMKWYGHGLYLCPQNRLLDA</sequence>
<evidence type="ECO:0000313" key="1">
    <source>
        <dbReference type="EMBL" id="KAK9159770.1"/>
    </source>
</evidence>
<dbReference type="AlphaFoldDB" id="A0AAP0KX16"/>
<dbReference type="EMBL" id="JBBNAF010000003">
    <property type="protein sequence ID" value="KAK9159770.1"/>
    <property type="molecule type" value="Genomic_DNA"/>
</dbReference>
<keyword evidence="2" id="KW-1185">Reference proteome</keyword>
<gene>
    <name evidence="1" type="ORF">Syun_006111</name>
</gene>